<evidence type="ECO:0000313" key="2">
    <source>
        <dbReference type="EMBL" id="APB01562.1"/>
    </source>
</evidence>
<proteinExistence type="predicted"/>
<dbReference type="EMBL" id="CP017839">
    <property type="protein sequence ID" value="APB01562.1"/>
    <property type="molecule type" value="Genomic_DNA"/>
</dbReference>
<evidence type="ECO:0000313" key="5">
    <source>
        <dbReference type="Proteomes" id="UP000180166"/>
    </source>
</evidence>
<sequence>MAAEAVPSDEMPSNEVPPSEAQFPTEFTLSSRTGSIVVTTTELGLPRALSVERDHLRGAPELLAGEILRLCRRSAQRAGVERRAHLRAVGLAPELLALTGLPTAEEVTRQEYFEEQEYETEPDSWLRPI</sequence>
<reference evidence="2 5" key="3">
    <citation type="submission" date="2016-10" db="EMBL/GenBank/DDBJ databases">
        <title>Genome sequence of Nocardia seriolae strain EM150506, isolated from Anguila japonica.</title>
        <authorList>
            <person name="Han H.-J."/>
        </authorList>
    </citation>
    <scope>NUCLEOTIDE SEQUENCE [LARGE SCALE GENOMIC DNA]</scope>
    <source>
        <strain evidence="2 5">EM150506</strain>
    </source>
</reference>
<evidence type="ECO:0000256" key="1">
    <source>
        <dbReference type="SAM" id="MobiDB-lite"/>
    </source>
</evidence>
<dbReference type="Proteomes" id="UP000037179">
    <property type="component" value="Unassembled WGS sequence"/>
</dbReference>
<name>A0ABC9Z140_9NOCA</name>
<evidence type="ECO:0000313" key="3">
    <source>
        <dbReference type="EMBL" id="GAP31261.1"/>
    </source>
</evidence>
<feature type="region of interest" description="Disordered" evidence="1">
    <location>
        <begin position="1"/>
        <end position="28"/>
    </location>
</feature>
<dbReference type="GeneID" id="93372518"/>
<accession>A0ABC9Z140</accession>
<organism evidence="3 4">
    <name type="scientific">Nocardia seriolae</name>
    <dbReference type="NCBI Taxonomy" id="37332"/>
    <lineage>
        <taxon>Bacteria</taxon>
        <taxon>Bacillati</taxon>
        <taxon>Actinomycetota</taxon>
        <taxon>Actinomycetes</taxon>
        <taxon>Mycobacteriales</taxon>
        <taxon>Nocardiaceae</taxon>
        <taxon>Nocardia</taxon>
    </lineage>
</organism>
<reference evidence="3 4" key="2">
    <citation type="journal article" date="2016" name="Genome Announc.">
        <title>Draft Genome Sequence of Erythromycin- and Oxytetracycline-Sensitive Nocardia seriolae Strain U-1 (NBRC 110359).</title>
        <authorList>
            <person name="Imajoh M."/>
            <person name="Sukeda M."/>
            <person name="Shimizu M."/>
            <person name="Yamane J."/>
            <person name="Ohnishi K."/>
            <person name="Oshima S."/>
        </authorList>
    </citation>
    <scope>NUCLEOTIDE SEQUENCE [LARGE SCALE GENOMIC DNA]</scope>
    <source>
        <strain evidence="3 4">U-1</strain>
    </source>
</reference>
<dbReference type="KEGG" id="nsr:NS506_07542"/>
<keyword evidence="4" id="KW-1185">Reference proteome</keyword>
<gene>
    <name evidence="2" type="ORF">NS506_07542</name>
    <name evidence="3" type="ORF">NSK11_contig00108-0024</name>
</gene>
<dbReference type="AlphaFoldDB" id="A0ABC9Z140"/>
<dbReference type="RefSeq" id="WP_081985828.1">
    <property type="nucleotide sequence ID" value="NZ_AP017900.1"/>
</dbReference>
<dbReference type="Proteomes" id="UP000180166">
    <property type="component" value="Chromosome"/>
</dbReference>
<protein>
    <submittedName>
        <fullName evidence="3">Uncharacterized protein</fullName>
    </submittedName>
</protein>
<evidence type="ECO:0000313" key="4">
    <source>
        <dbReference type="Proteomes" id="UP000037179"/>
    </source>
</evidence>
<reference evidence="4" key="1">
    <citation type="submission" date="2015-07" db="EMBL/GenBank/DDBJ databases">
        <title>Nocardia seriolae U-1 whole genome shotgun sequence.</title>
        <authorList>
            <person name="Imajoh M."/>
            <person name="Fukumoto Y."/>
            <person name="Sukeda M."/>
            <person name="Yamane J."/>
            <person name="Yamasaki K."/>
            <person name="Shimizu M."/>
            <person name="Ohnishi K."/>
            <person name="Oshima S."/>
        </authorList>
    </citation>
    <scope>NUCLEOTIDE SEQUENCE [LARGE SCALE GENOMIC DNA]</scope>
    <source>
        <strain evidence="4">U-1</strain>
    </source>
</reference>
<dbReference type="EMBL" id="BBYQ01000108">
    <property type="protein sequence ID" value="GAP31261.1"/>
    <property type="molecule type" value="Genomic_DNA"/>
</dbReference>